<sequence length="167" mass="19546">MSSFNNKKCLTKSSYYDSMHSDHIWFCLKKNASFLVKQKKGKPTILSREPLNILNKHTHTYSGLLNDKALGVESCKDNKGVVLLIKNTSENCRNKPSRLVNRIYFSQRRSLFFVAQHIRRFIAKKHYRADLQEIAITRARLFLSSPTNKKSFPERRRRKKDNIASEL</sequence>
<accession>A0ACB7CBQ7</accession>
<comment type="caution">
    <text evidence="1">The sequence shown here is derived from an EMBL/GenBank/DDBJ whole genome shotgun (WGS) entry which is preliminary data.</text>
</comment>
<evidence type="ECO:0000313" key="2">
    <source>
        <dbReference type="Proteomes" id="UP000768646"/>
    </source>
</evidence>
<gene>
    <name evidence="1" type="ORF">PORY_002656</name>
</gene>
<evidence type="ECO:0000313" key="1">
    <source>
        <dbReference type="EMBL" id="KAG4303912.1"/>
    </source>
</evidence>
<proteinExistence type="predicted"/>
<reference evidence="1 2" key="1">
    <citation type="journal article" date="2021" name="Commun. Biol.">
        <title>Genomic insights into the host specific adaptation of the Pneumocystis genus.</title>
        <authorList>
            <person name="Cisse O.H."/>
            <person name="Ma L."/>
            <person name="Dekker J.P."/>
            <person name="Khil P.P."/>
            <person name="Youn J.-H."/>
            <person name="Brenchley J.M."/>
            <person name="Blair R."/>
            <person name="Pahar B."/>
            <person name="Chabe M."/>
            <person name="Van Rompay K.K.A."/>
            <person name="Keesler R."/>
            <person name="Sukura A."/>
            <person name="Hirsch V."/>
            <person name="Kutty G."/>
            <person name="Liu Y."/>
            <person name="Peng L."/>
            <person name="Chen J."/>
            <person name="Song J."/>
            <person name="Weissenbacher-Lang C."/>
            <person name="Xu J."/>
            <person name="Upham N.S."/>
            <person name="Stajich J.E."/>
            <person name="Cuomo C.A."/>
            <person name="Cushion M.T."/>
            <person name="Kovacs J.A."/>
        </authorList>
    </citation>
    <scope>NUCLEOTIDE SEQUENCE [LARGE SCALE GENOMIC DNA]</scope>
    <source>
        <strain evidence="1 2">RABM</strain>
    </source>
</reference>
<keyword evidence="2" id="KW-1185">Reference proteome</keyword>
<organism evidence="1 2">
    <name type="scientific">Pneumocystis oryctolagi</name>
    <dbReference type="NCBI Taxonomy" id="42067"/>
    <lineage>
        <taxon>Eukaryota</taxon>
        <taxon>Fungi</taxon>
        <taxon>Dikarya</taxon>
        <taxon>Ascomycota</taxon>
        <taxon>Taphrinomycotina</taxon>
        <taxon>Pneumocystomycetes</taxon>
        <taxon>Pneumocystaceae</taxon>
        <taxon>Pneumocystis</taxon>
    </lineage>
</organism>
<name>A0ACB7CBQ7_9ASCO</name>
<protein>
    <submittedName>
        <fullName evidence="1">Uncharacterized protein</fullName>
    </submittedName>
</protein>
<dbReference type="EMBL" id="JABTEG010000014">
    <property type="protein sequence ID" value="KAG4303912.1"/>
    <property type="molecule type" value="Genomic_DNA"/>
</dbReference>
<dbReference type="Proteomes" id="UP000768646">
    <property type="component" value="Unassembled WGS sequence"/>
</dbReference>